<keyword evidence="3" id="KW-1003">Cell membrane</keyword>
<dbReference type="SUPFAM" id="SSF56112">
    <property type="entry name" value="Protein kinase-like (PK-like)"/>
    <property type="match status" value="1"/>
</dbReference>
<dbReference type="AlphaFoldDB" id="A0AAU9R923"/>
<dbReference type="Proteomes" id="UP000836841">
    <property type="component" value="Chromosome 1"/>
</dbReference>
<feature type="compositionally biased region" description="Pro residues" evidence="17">
    <location>
        <begin position="262"/>
        <end position="281"/>
    </location>
</feature>
<keyword evidence="11 18" id="KW-1133">Transmembrane helix</keyword>
<feature type="compositionally biased region" description="Polar residues" evidence="17">
    <location>
        <begin position="288"/>
        <end position="298"/>
    </location>
</feature>
<dbReference type="GO" id="GO:0005886">
    <property type="term" value="C:plasma membrane"/>
    <property type="evidence" value="ECO:0007669"/>
    <property type="project" value="UniProtKB-SubCell"/>
</dbReference>
<feature type="domain" description="Protein kinase" evidence="19">
    <location>
        <begin position="335"/>
        <end position="596"/>
    </location>
</feature>
<keyword evidence="9" id="KW-0418">Kinase</keyword>
<keyword evidence="5" id="KW-0597">Phosphoprotein</keyword>
<feature type="compositionally biased region" description="Low complexity" evidence="17">
    <location>
        <begin position="150"/>
        <end position="161"/>
    </location>
</feature>
<proteinExistence type="predicted"/>
<feature type="region of interest" description="Disordered" evidence="17">
    <location>
        <begin position="659"/>
        <end position="702"/>
    </location>
</feature>
<gene>
    <name evidence="20" type="ORF">TAV2_LOCUS1150</name>
</gene>
<keyword evidence="8 16" id="KW-0547">Nucleotide-binding</keyword>
<feature type="compositionally biased region" description="Low complexity" evidence="17">
    <location>
        <begin position="227"/>
        <end position="237"/>
    </location>
</feature>
<comment type="catalytic activity">
    <reaction evidence="14">
        <text>L-threonyl-[protein] + ATP = O-phospho-L-threonyl-[protein] + ADP + H(+)</text>
        <dbReference type="Rhea" id="RHEA:46608"/>
        <dbReference type="Rhea" id="RHEA-COMP:11060"/>
        <dbReference type="Rhea" id="RHEA-COMP:11605"/>
        <dbReference type="ChEBI" id="CHEBI:15378"/>
        <dbReference type="ChEBI" id="CHEBI:30013"/>
        <dbReference type="ChEBI" id="CHEBI:30616"/>
        <dbReference type="ChEBI" id="CHEBI:61977"/>
        <dbReference type="ChEBI" id="CHEBI:456216"/>
        <dbReference type="EC" id="2.7.11.1"/>
    </reaction>
</comment>
<feature type="region of interest" description="Disordered" evidence="17">
    <location>
        <begin position="1"/>
        <end position="161"/>
    </location>
</feature>
<evidence type="ECO:0000256" key="9">
    <source>
        <dbReference type="ARBA" id="ARBA00022777"/>
    </source>
</evidence>
<evidence type="ECO:0000256" key="11">
    <source>
        <dbReference type="ARBA" id="ARBA00022989"/>
    </source>
</evidence>
<dbReference type="InterPro" id="IPR001245">
    <property type="entry name" value="Ser-Thr/Tyr_kinase_cat_dom"/>
</dbReference>
<dbReference type="InterPro" id="IPR011009">
    <property type="entry name" value="Kinase-like_dom_sf"/>
</dbReference>
<dbReference type="PANTHER" id="PTHR47982">
    <property type="entry name" value="PROLINE-RICH RECEPTOR-LIKE PROTEIN KINASE PERK4"/>
    <property type="match status" value="1"/>
</dbReference>
<feature type="compositionally biased region" description="Low complexity" evidence="17">
    <location>
        <begin position="102"/>
        <end position="114"/>
    </location>
</feature>
<reference evidence="20 21" key="1">
    <citation type="submission" date="2022-03" db="EMBL/GenBank/DDBJ databases">
        <authorList>
            <person name="Nunn A."/>
            <person name="Chopra R."/>
            <person name="Nunn A."/>
            <person name="Contreras Garrido A."/>
        </authorList>
    </citation>
    <scope>NUCLEOTIDE SEQUENCE [LARGE SCALE GENOMIC DNA]</scope>
</reference>
<evidence type="ECO:0000256" key="13">
    <source>
        <dbReference type="ARBA" id="ARBA00023180"/>
    </source>
</evidence>
<evidence type="ECO:0000256" key="5">
    <source>
        <dbReference type="ARBA" id="ARBA00022553"/>
    </source>
</evidence>
<evidence type="ECO:0000259" key="19">
    <source>
        <dbReference type="PROSITE" id="PS50011"/>
    </source>
</evidence>
<comment type="subcellular location">
    <subcellularLocation>
        <location evidence="1">Cell membrane</location>
        <topology evidence="1">Single-pass membrane protein</topology>
    </subcellularLocation>
</comment>
<dbReference type="GO" id="GO:0004674">
    <property type="term" value="F:protein serine/threonine kinase activity"/>
    <property type="evidence" value="ECO:0007669"/>
    <property type="project" value="UniProtKB-KW"/>
</dbReference>
<dbReference type="SMART" id="SM00220">
    <property type="entry name" value="S_TKc"/>
    <property type="match status" value="1"/>
</dbReference>
<evidence type="ECO:0000256" key="8">
    <source>
        <dbReference type="ARBA" id="ARBA00022741"/>
    </source>
</evidence>
<organism evidence="20 21">
    <name type="scientific">Thlaspi arvense</name>
    <name type="common">Field penny-cress</name>
    <dbReference type="NCBI Taxonomy" id="13288"/>
    <lineage>
        <taxon>Eukaryota</taxon>
        <taxon>Viridiplantae</taxon>
        <taxon>Streptophyta</taxon>
        <taxon>Embryophyta</taxon>
        <taxon>Tracheophyta</taxon>
        <taxon>Spermatophyta</taxon>
        <taxon>Magnoliopsida</taxon>
        <taxon>eudicotyledons</taxon>
        <taxon>Gunneridae</taxon>
        <taxon>Pentapetalae</taxon>
        <taxon>rosids</taxon>
        <taxon>malvids</taxon>
        <taxon>Brassicales</taxon>
        <taxon>Brassicaceae</taxon>
        <taxon>Thlaspideae</taxon>
        <taxon>Thlaspi</taxon>
    </lineage>
</organism>
<evidence type="ECO:0000256" key="16">
    <source>
        <dbReference type="PROSITE-ProRule" id="PRU10141"/>
    </source>
</evidence>
<evidence type="ECO:0000256" key="2">
    <source>
        <dbReference type="ARBA" id="ARBA00012513"/>
    </source>
</evidence>
<name>A0AAU9R923_THLAR</name>
<feature type="transmembrane region" description="Helical" evidence="18">
    <location>
        <begin position="165"/>
        <end position="190"/>
    </location>
</feature>
<evidence type="ECO:0000313" key="21">
    <source>
        <dbReference type="Proteomes" id="UP000836841"/>
    </source>
</evidence>
<dbReference type="InterPro" id="IPR017441">
    <property type="entry name" value="Protein_kinase_ATP_BS"/>
</dbReference>
<evidence type="ECO:0000256" key="3">
    <source>
        <dbReference type="ARBA" id="ARBA00022475"/>
    </source>
</evidence>
<comment type="catalytic activity">
    <reaction evidence="15">
        <text>L-seryl-[protein] + ATP = O-phospho-L-seryl-[protein] + ADP + H(+)</text>
        <dbReference type="Rhea" id="RHEA:17989"/>
        <dbReference type="Rhea" id="RHEA-COMP:9863"/>
        <dbReference type="Rhea" id="RHEA-COMP:11604"/>
        <dbReference type="ChEBI" id="CHEBI:15378"/>
        <dbReference type="ChEBI" id="CHEBI:29999"/>
        <dbReference type="ChEBI" id="CHEBI:30616"/>
        <dbReference type="ChEBI" id="CHEBI:83421"/>
        <dbReference type="ChEBI" id="CHEBI:456216"/>
        <dbReference type="EC" id="2.7.11.1"/>
    </reaction>
</comment>
<feature type="compositionally biased region" description="Polar residues" evidence="17">
    <location>
        <begin position="693"/>
        <end position="702"/>
    </location>
</feature>
<accession>A0AAU9R923</accession>
<protein>
    <recommendedName>
        <fullName evidence="2">non-specific serine/threonine protein kinase</fullName>
        <ecNumber evidence="2">2.7.11.1</ecNumber>
    </recommendedName>
</protein>
<dbReference type="Gene3D" id="3.30.200.20">
    <property type="entry name" value="Phosphorylase Kinase, domain 1"/>
    <property type="match status" value="1"/>
</dbReference>
<evidence type="ECO:0000256" key="4">
    <source>
        <dbReference type="ARBA" id="ARBA00022527"/>
    </source>
</evidence>
<feature type="binding site" evidence="16">
    <location>
        <position position="363"/>
    </location>
    <ligand>
        <name>ATP</name>
        <dbReference type="ChEBI" id="CHEBI:30616"/>
    </ligand>
</feature>
<evidence type="ECO:0000313" key="20">
    <source>
        <dbReference type="EMBL" id="CAH2036228.1"/>
    </source>
</evidence>
<dbReference type="FunFam" id="1.10.510.10:FF:000239">
    <property type="entry name" value="Proline-rich receptor-like protein kinase PERK1"/>
    <property type="match status" value="1"/>
</dbReference>
<evidence type="ECO:0000256" key="12">
    <source>
        <dbReference type="ARBA" id="ARBA00023136"/>
    </source>
</evidence>
<evidence type="ECO:0000256" key="18">
    <source>
        <dbReference type="SAM" id="Phobius"/>
    </source>
</evidence>
<evidence type="ECO:0000256" key="1">
    <source>
        <dbReference type="ARBA" id="ARBA00004162"/>
    </source>
</evidence>
<keyword evidence="10 16" id="KW-0067">ATP-binding</keyword>
<dbReference type="EMBL" id="OU466857">
    <property type="protein sequence ID" value="CAH2036228.1"/>
    <property type="molecule type" value="Genomic_DNA"/>
</dbReference>
<feature type="compositionally biased region" description="Gly residues" evidence="17">
    <location>
        <begin position="115"/>
        <end position="125"/>
    </location>
</feature>
<dbReference type="FunFam" id="3.30.200.20:FF:000207">
    <property type="entry name" value="proline-rich receptor-like protein kinase PERK1"/>
    <property type="match status" value="1"/>
</dbReference>
<evidence type="ECO:0000256" key="17">
    <source>
        <dbReference type="SAM" id="MobiDB-lite"/>
    </source>
</evidence>
<dbReference type="PROSITE" id="PS00108">
    <property type="entry name" value="PROTEIN_KINASE_ST"/>
    <property type="match status" value="1"/>
</dbReference>
<feature type="compositionally biased region" description="Pro residues" evidence="17">
    <location>
        <begin position="9"/>
        <end position="20"/>
    </location>
</feature>
<dbReference type="InterPro" id="IPR047117">
    <property type="entry name" value="PERK1-13-like"/>
</dbReference>
<keyword evidence="13" id="KW-0325">Glycoprotein</keyword>
<feature type="compositionally biased region" description="Low complexity" evidence="17">
    <location>
        <begin position="66"/>
        <end position="75"/>
    </location>
</feature>
<dbReference type="InterPro" id="IPR000719">
    <property type="entry name" value="Prot_kinase_dom"/>
</dbReference>
<feature type="compositionally biased region" description="Pro residues" evidence="17">
    <location>
        <begin position="91"/>
        <end position="101"/>
    </location>
</feature>
<dbReference type="InterPro" id="IPR008271">
    <property type="entry name" value="Ser/Thr_kinase_AS"/>
</dbReference>
<evidence type="ECO:0000256" key="6">
    <source>
        <dbReference type="ARBA" id="ARBA00022679"/>
    </source>
</evidence>
<dbReference type="GO" id="GO:0005524">
    <property type="term" value="F:ATP binding"/>
    <property type="evidence" value="ECO:0007669"/>
    <property type="project" value="UniProtKB-UniRule"/>
</dbReference>
<dbReference type="PROSITE" id="PS50011">
    <property type="entry name" value="PROTEIN_KINASE_DOM"/>
    <property type="match status" value="1"/>
</dbReference>
<keyword evidence="12 18" id="KW-0472">Membrane</keyword>
<evidence type="ECO:0000256" key="15">
    <source>
        <dbReference type="ARBA" id="ARBA00048679"/>
    </source>
</evidence>
<evidence type="ECO:0000256" key="7">
    <source>
        <dbReference type="ARBA" id="ARBA00022692"/>
    </source>
</evidence>
<feature type="region of interest" description="Disordered" evidence="17">
    <location>
        <begin position="223"/>
        <end position="304"/>
    </location>
</feature>
<dbReference type="PANTHER" id="PTHR47982:SF18">
    <property type="entry name" value="PROLINE-RICH RECEPTOR-LIKE PROTEIN KINASE PERK7"/>
    <property type="match status" value="1"/>
</dbReference>
<keyword evidence="21" id="KW-1185">Reference proteome</keyword>
<evidence type="ECO:0000256" key="10">
    <source>
        <dbReference type="ARBA" id="ARBA00022840"/>
    </source>
</evidence>
<keyword evidence="4" id="KW-0723">Serine/threonine-protein kinase</keyword>
<keyword evidence="7 18" id="KW-0812">Transmembrane</keyword>
<sequence>MAEGQSPENSPPEPPPPSPASPSSNDQTTSPPPPADNQTILSPPPSSPISPPPQQQQETPPPPPSSENTPNDSSSSPPPPPSDSSSSQSQSPPPPSPPPPHQNDNNNNNENNKGNDGGSSNGGGRNNLHPPPPPSKTSDHSSPSPPKSLTPPTSNGGSNSSSQNMGAVIGLVAAAGLLFLVMILLCVCCLRKKKKKSKLGQMPYYGSNAFAAGKTGGDQYLNSAATQQQQQQQQQQQHYNQNEHTVNLPPPPGSMGTNWMNSPPPPPPPGNWQPMPSPPAPVSGGVNMVQSNEMSSNYSSGPYAPSLPPPHPSVALGFNKSTFTYEELAAATQGFSKDRLLGQGGFGYVHKGILPNGKEIAVKSLKAGSGQGEREFQAEVEIISRVHHRHLVSLVGYCSNSGGQRLLVYEFLPNDTLEFHLHGKSGTVMDWPTRLKIALGSAKGLAYLHEDCHPKIIHRDIKASNILLDLNFEAKVADFGLAKLSQDNNTHVSTRVMGTFGYLAPEYAASGKLTEKSDVFSFGVMLLELITGRRPVDLSGDMEDSLVDWARPLCMNAAQNGDYGELVDPFLEKCYEPYEMARMVACAAAAVRHSGRRRPKMSQIVRTLEGDASLDDLNEGVKPGQSPYIGSSGGDGSSDYETGTYGAEMRKFRKVTVDSRDYGASSEYGGTSEYGLDPSSSSSEEMHIGGGPTNKTTSTRGL</sequence>
<dbReference type="PROSITE" id="PS00107">
    <property type="entry name" value="PROTEIN_KINASE_ATP"/>
    <property type="match status" value="1"/>
</dbReference>
<feature type="region of interest" description="Disordered" evidence="17">
    <location>
        <begin position="614"/>
        <end position="641"/>
    </location>
</feature>
<dbReference type="Gene3D" id="1.10.510.10">
    <property type="entry name" value="Transferase(Phosphotransferase) domain 1"/>
    <property type="match status" value="1"/>
</dbReference>
<dbReference type="Pfam" id="PF07714">
    <property type="entry name" value="PK_Tyr_Ser-Thr"/>
    <property type="match status" value="1"/>
</dbReference>
<evidence type="ECO:0000256" key="14">
    <source>
        <dbReference type="ARBA" id="ARBA00047899"/>
    </source>
</evidence>
<keyword evidence="6" id="KW-0808">Transferase</keyword>
<dbReference type="EC" id="2.7.11.1" evidence="2"/>
<feature type="compositionally biased region" description="Pro residues" evidence="17">
    <location>
        <begin position="42"/>
        <end position="65"/>
    </location>
</feature>